<dbReference type="SUPFAM" id="SSF53448">
    <property type="entry name" value="Nucleotide-diphospho-sugar transferases"/>
    <property type="match status" value="1"/>
</dbReference>
<dbReference type="CDD" id="cd02511">
    <property type="entry name" value="Beta4Glucosyltransferase"/>
    <property type="match status" value="1"/>
</dbReference>
<dbReference type="PANTHER" id="PTHR43630:SF2">
    <property type="entry name" value="GLYCOSYLTRANSFERASE"/>
    <property type="match status" value="1"/>
</dbReference>
<dbReference type="STRING" id="1120996.SAMN02746066_02629"/>
<dbReference type="Proteomes" id="UP000184038">
    <property type="component" value="Unassembled WGS sequence"/>
</dbReference>
<reference evidence="2 3" key="1">
    <citation type="submission" date="2016-11" db="EMBL/GenBank/DDBJ databases">
        <authorList>
            <person name="Jaros S."/>
            <person name="Januszkiewicz K."/>
            <person name="Wedrychowicz H."/>
        </authorList>
    </citation>
    <scope>NUCLEOTIDE SEQUENCE [LARGE SCALE GENOMIC DNA]</scope>
    <source>
        <strain evidence="2 3">DSM 15930</strain>
    </source>
</reference>
<organism evidence="2 3">
    <name type="scientific">Anaerosporobacter mobilis DSM 15930</name>
    <dbReference type="NCBI Taxonomy" id="1120996"/>
    <lineage>
        <taxon>Bacteria</taxon>
        <taxon>Bacillati</taxon>
        <taxon>Bacillota</taxon>
        <taxon>Clostridia</taxon>
        <taxon>Lachnospirales</taxon>
        <taxon>Lachnospiraceae</taxon>
        <taxon>Anaerosporobacter</taxon>
    </lineage>
</organism>
<dbReference type="SUPFAM" id="SSF48452">
    <property type="entry name" value="TPR-like"/>
    <property type="match status" value="1"/>
</dbReference>
<dbReference type="GO" id="GO:0016740">
    <property type="term" value="F:transferase activity"/>
    <property type="evidence" value="ECO:0007669"/>
    <property type="project" value="UniProtKB-KW"/>
</dbReference>
<feature type="domain" description="Glycosyltransferase 2-like" evidence="1">
    <location>
        <begin position="5"/>
        <end position="113"/>
    </location>
</feature>
<dbReference type="EMBL" id="FRCP01000013">
    <property type="protein sequence ID" value="SHM62202.1"/>
    <property type="molecule type" value="Genomic_DNA"/>
</dbReference>
<dbReference type="RefSeq" id="WP_073288406.1">
    <property type="nucleotide sequence ID" value="NZ_FRCP01000013.1"/>
</dbReference>
<dbReference type="Pfam" id="PF00535">
    <property type="entry name" value="Glycos_transf_2"/>
    <property type="match status" value="1"/>
</dbReference>
<keyword evidence="2" id="KW-0808">Transferase</keyword>
<gene>
    <name evidence="2" type="ORF">SAMN02746066_02629</name>
</gene>
<dbReference type="InterPro" id="IPR011990">
    <property type="entry name" value="TPR-like_helical_dom_sf"/>
</dbReference>
<dbReference type="Gene3D" id="1.25.40.10">
    <property type="entry name" value="Tetratricopeptide repeat domain"/>
    <property type="match status" value="1"/>
</dbReference>
<evidence type="ECO:0000259" key="1">
    <source>
        <dbReference type="Pfam" id="PF00535"/>
    </source>
</evidence>
<sequence>MITISLCMIVKNEDTCLRNCLDSVKDVVDEFIIVDTGSTDNTIQVIKEFTDTIYHYTWINDFAAARNYAFSLATKEYILWLDADDIIRKDDHDSLLHLKETLDSSIDIVTMIYDITFNKEGISTLSIPRDRLVRNKAGFYWRYFVHEELVVQGTYYHSSIHVTHTSDHGHYSRYLPNYEQRLLDGYELLPHEKYFYGGELFMSELYEKCIPVFIDFLQHESDNAYEVHRSYEYLTDCYIQTNNTEKALEYSFQYMQLKAPDVPLCCKIGALYFRMQQWDLSMFWYRLATVEELYPSFNIEQKKQKAIAYIQMCICAYNKDDISLAIHYNNQALLLDEFNAAALYNKNFFDSITI</sequence>
<dbReference type="PANTHER" id="PTHR43630">
    <property type="entry name" value="POLY-BETA-1,6-N-ACETYL-D-GLUCOSAMINE SYNTHASE"/>
    <property type="match status" value="1"/>
</dbReference>
<dbReference type="InterPro" id="IPR001173">
    <property type="entry name" value="Glyco_trans_2-like"/>
</dbReference>
<accession>A0A1M7KA82</accession>
<dbReference type="AlphaFoldDB" id="A0A1M7KA82"/>
<proteinExistence type="predicted"/>
<name>A0A1M7KA82_9FIRM</name>
<dbReference type="Gene3D" id="3.90.550.10">
    <property type="entry name" value="Spore Coat Polysaccharide Biosynthesis Protein SpsA, Chain A"/>
    <property type="match status" value="1"/>
</dbReference>
<dbReference type="OrthoDB" id="9815923at2"/>
<protein>
    <submittedName>
        <fullName evidence="2">Glycosyltransferase involved in cell wall bisynthesis</fullName>
    </submittedName>
</protein>
<dbReference type="InterPro" id="IPR029044">
    <property type="entry name" value="Nucleotide-diphossugar_trans"/>
</dbReference>
<evidence type="ECO:0000313" key="2">
    <source>
        <dbReference type="EMBL" id="SHM62202.1"/>
    </source>
</evidence>
<keyword evidence="3" id="KW-1185">Reference proteome</keyword>
<evidence type="ECO:0000313" key="3">
    <source>
        <dbReference type="Proteomes" id="UP000184038"/>
    </source>
</evidence>